<dbReference type="InterPro" id="IPR039757">
    <property type="entry name" value="EIF2D"/>
</dbReference>
<dbReference type="SUPFAM" id="SSF88697">
    <property type="entry name" value="PUA domain-like"/>
    <property type="match status" value="1"/>
</dbReference>
<dbReference type="GO" id="GO:0016020">
    <property type="term" value="C:membrane"/>
    <property type="evidence" value="ECO:0007669"/>
    <property type="project" value="UniProtKB-SubCell"/>
</dbReference>
<dbReference type="InterPro" id="IPR058886">
    <property type="entry name" value="SWIB_eIF2D"/>
</dbReference>
<dbReference type="AlphaFoldDB" id="A0AAV5A6W5"/>
<dbReference type="InterPro" id="IPR036885">
    <property type="entry name" value="SWIB_MDM2_dom_sf"/>
</dbReference>
<accession>A0AAV5A6W5</accession>
<dbReference type="SUPFAM" id="SSF103473">
    <property type="entry name" value="MFS general substrate transporter"/>
    <property type="match status" value="1"/>
</dbReference>
<dbReference type="NCBIfam" id="TIGR00451">
    <property type="entry name" value="unchar_dom_2"/>
    <property type="match status" value="1"/>
</dbReference>
<feature type="transmembrane region" description="Helical" evidence="7">
    <location>
        <begin position="362"/>
        <end position="382"/>
    </location>
</feature>
<feature type="transmembrane region" description="Helical" evidence="7">
    <location>
        <begin position="124"/>
        <end position="146"/>
    </location>
</feature>
<dbReference type="Pfam" id="PF26292">
    <property type="entry name" value="PUA_elF2D"/>
    <property type="match status" value="1"/>
</dbReference>
<dbReference type="Gene3D" id="3.10.400.20">
    <property type="match status" value="1"/>
</dbReference>
<dbReference type="InterPro" id="IPR048248">
    <property type="entry name" value="PUA_eIF2d-like"/>
</dbReference>
<name>A0AAV5A6W5_9AGAM</name>
<dbReference type="InterPro" id="IPR057429">
    <property type="entry name" value="WH_eIF2D"/>
</dbReference>
<dbReference type="GO" id="GO:0001731">
    <property type="term" value="P:formation of translation preinitiation complex"/>
    <property type="evidence" value="ECO:0007669"/>
    <property type="project" value="InterPro"/>
</dbReference>
<dbReference type="CDD" id="cd21156">
    <property type="entry name" value="PUA_eIF2d-like"/>
    <property type="match status" value="1"/>
</dbReference>
<dbReference type="Pfam" id="PF17832">
    <property type="entry name" value="Pre-PUA"/>
    <property type="match status" value="1"/>
</dbReference>
<gene>
    <name evidence="9" type="ORF">Clacol_003435</name>
</gene>
<dbReference type="InterPro" id="IPR005828">
    <property type="entry name" value="MFS_sugar_transport-like"/>
</dbReference>
<keyword evidence="4 7" id="KW-1133">Transmembrane helix</keyword>
<organism evidence="9 10">
    <name type="scientific">Clathrus columnatus</name>
    <dbReference type="NCBI Taxonomy" id="1419009"/>
    <lineage>
        <taxon>Eukaryota</taxon>
        <taxon>Fungi</taxon>
        <taxon>Dikarya</taxon>
        <taxon>Basidiomycota</taxon>
        <taxon>Agaricomycotina</taxon>
        <taxon>Agaricomycetes</taxon>
        <taxon>Phallomycetidae</taxon>
        <taxon>Phallales</taxon>
        <taxon>Clathraceae</taxon>
        <taxon>Clathrus</taxon>
    </lineage>
</organism>
<evidence type="ECO:0000256" key="3">
    <source>
        <dbReference type="ARBA" id="ARBA00022692"/>
    </source>
</evidence>
<evidence type="ECO:0000313" key="10">
    <source>
        <dbReference type="Proteomes" id="UP001050691"/>
    </source>
</evidence>
<feature type="transmembrane region" description="Helical" evidence="7">
    <location>
        <begin position="318"/>
        <end position="342"/>
    </location>
</feature>
<dbReference type="PANTHER" id="PTHR12217:SF4">
    <property type="entry name" value="EUKARYOTIC TRANSLATION INITIATION FACTOR 2D"/>
    <property type="match status" value="1"/>
</dbReference>
<feature type="compositionally biased region" description="Basic and acidic residues" evidence="6">
    <location>
        <begin position="733"/>
        <end position="742"/>
    </location>
</feature>
<evidence type="ECO:0000256" key="7">
    <source>
        <dbReference type="SAM" id="Phobius"/>
    </source>
</evidence>
<dbReference type="PANTHER" id="PTHR12217">
    <property type="entry name" value="EUKARYOTIC TRANSLATION INITIATION FACTOR 2D"/>
    <property type="match status" value="1"/>
</dbReference>
<proteinExistence type="predicted"/>
<dbReference type="EMBL" id="BPWL01000004">
    <property type="protein sequence ID" value="GJJ09213.1"/>
    <property type="molecule type" value="Genomic_DNA"/>
</dbReference>
<evidence type="ECO:0000313" key="9">
    <source>
        <dbReference type="EMBL" id="GJJ09213.1"/>
    </source>
</evidence>
<feature type="transmembrane region" description="Helical" evidence="7">
    <location>
        <begin position="285"/>
        <end position="306"/>
    </location>
</feature>
<feature type="transmembrane region" description="Helical" evidence="7">
    <location>
        <begin position="93"/>
        <end position="112"/>
    </location>
</feature>
<feature type="domain" description="DM2" evidence="8">
    <location>
        <begin position="919"/>
        <end position="1005"/>
    </location>
</feature>
<dbReference type="InterPro" id="IPR036877">
    <property type="entry name" value="SUI1_dom_sf"/>
</dbReference>
<dbReference type="GO" id="GO:0005737">
    <property type="term" value="C:cytoplasm"/>
    <property type="evidence" value="ECO:0007669"/>
    <property type="project" value="UniProtKB-SubCell"/>
</dbReference>
<evidence type="ECO:0000256" key="5">
    <source>
        <dbReference type="ARBA" id="ARBA00023136"/>
    </source>
</evidence>
<evidence type="ECO:0000256" key="1">
    <source>
        <dbReference type="ARBA" id="ARBA00004370"/>
    </source>
</evidence>
<dbReference type="PROSITE" id="PS51925">
    <property type="entry name" value="SWIB_MDM2"/>
    <property type="match status" value="1"/>
</dbReference>
<dbReference type="InterPro" id="IPR041366">
    <property type="entry name" value="Pre-PUA"/>
</dbReference>
<dbReference type="GO" id="GO:0003723">
    <property type="term" value="F:RNA binding"/>
    <property type="evidence" value="ECO:0007669"/>
    <property type="project" value="InterPro"/>
</dbReference>
<evidence type="ECO:0000259" key="8">
    <source>
        <dbReference type="PROSITE" id="PS51925"/>
    </source>
</evidence>
<dbReference type="InterPro" id="IPR003121">
    <property type="entry name" value="SWIB_MDM2_domain"/>
</dbReference>
<dbReference type="PROSITE" id="PS50890">
    <property type="entry name" value="PUA"/>
    <property type="match status" value="1"/>
</dbReference>
<sequence>MPGIPFPRSMGQPRFDYVNLVRDSPPWWKAPGLVVLNVWIALLCVGICSLKDVSLTGIIASGLLHQAPMASMINGLQSVDQWKKDFNYPSGSRLGLISSIQNIGGLCAYPFAPYVADGIGRKKTILLGAFIMALGATLQTASWSINVFLGARSTYGSSHLSSSWSWRIPSALQGLPSLLQLIAVWWLPESPRYLVSRGYRPEALRTLAYYHSNGDEEHPLVEYEYEEIKAALLMERIMSAKVGWKSLFMTKGNRRRMRWSGNGLLSYYLSQVLNFIGITNSRNQLLINGCLNIFNFGCAVAAGLLCDKLGRRKLFISSTSLIHGAAIVSVVLIFCYTSGYAIAYTPLIVSYTLEILPFSLRARGFAIFNFTVSLSIIINQYINPILLEKIGWRYFIIYVCWLVFELAFVYLFIVETKDRTLEETGALFDGTDAVQDITYRAAIHAGLDMNEESNSTSHKDSEAYELHMSASRSASMTPSPTSEKRNSLQVTRKLPGNMPYVLEVQRPDEVNHFKISKLLVGHEPKTVAVSQTQYVNFIAPIKTSERRKLKQKIVETFSLSSEDGDLLVPDPILSFKFNTHVKEPGVAYTSLEGEPLWFSLGKASSELIPTVYTLWKKPNLLPVLSTPGSVIPVLLGGADLMIPGVVHKPENVKKTDLVSITADIRDPNLVGPPLAVGMMAIDSNELRGTGRGKAVNVLHVYEDSLWGMGSKLTPPEPQALEVKTDIPSQDNTSVHEESIKDEVEPDSPQDVVPEPNQQEKEYLVDAGLNNTVENPEDSLQTLTPQEVTSLLRTSTLQAIHTQLSTLSLASFPIPSSLFYSSYILPSRPVRVLKYDTPVDIKHSSHKNLTSFLKTLEKDGLIKLKDFKGDLNVLSVQASHSEVRQHEPYRTIGEKEKAEEKRATEEKIKQEKVKETLVRELWRPSASNVELFKLTGKSTTELYTSEDLRGVINQYITQHSLVNQNDQQYVNLDDTLTKAIITDGEESIQYRKRSELVKLLSQRMEVWHEITVDGKEPVVREFLSNELKKICSTSSDVTSTAKEGQIINLRGKHIQAVADLLASQGVPKRWIQASEEAKTKKK</sequence>
<feature type="transmembrane region" description="Helical" evidence="7">
    <location>
        <begin position="394"/>
        <end position="413"/>
    </location>
</feature>
<evidence type="ECO:0000256" key="6">
    <source>
        <dbReference type="SAM" id="MobiDB-lite"/>
    </source>
</evidence>
<evidence type="ECO:0000256" key="2">
    <source>
        <dbReference type="ARBA" id="ARBA00022490"/>
    </source>
</evidence>
<feature type="transmembrane region" description="Helical" evidence="7">
    <location>
        <begin position="259"/>
        <end position="279"/>
    </location>
</feature>
<feature type="region of interest" description="Disordered" evidence="6">
    <location>
        <begin position="709"/>
        <end position="754"/>
    </location>
</feature>
<dbReference type="InterPro" id="IPR004521">
    <property type="entry name" value="Uncharacterised_CHP00451"/>
</dbReference>
<comment type="subcellular location">
    <subcellularLocation>
        <location evidence="1">Membrane</location>
    </subcellularLocation>
</comment>
<dbReference type="SUPFAM" id="SSF55159">
    <property type="entry name" value="eIF1-like"/>
    <property type="match status" value="1"/>
</dbReference>
<protein>
    <recommendedName>
        <fullName evidence="8">DM2 domain-containing protein</fullName>
    </recommendedName>
</protein>
<dbReference type="SUPFAM" id="SSF47592">
    <property type="entry name" value="SWIB/MDM2 domain"/>
    <property type="match status" value="1"/>
</dbReference>
<dbReference type="GO" id="GO:0022857">
    <property type="term" value="F:transmembrane transporter activity"/>
    <property type="evidence" value="ECO:0007669"/>
    <property type="project" value="InterPro"/>
</dbReference>
<feature type="transmembrane region" description="Helical" evidence="7">
    <location>
        <begin position="27"/>
        <end position="48"/>
    </location>
</feature>
<dbReference type="Proteomes" id="UP001050691">
    <property type="component" value="Unassembled WGS sequence"/>
</dbReference>
<dbReference type="Pfam" id="PF25304">
    <property type="entry name" value="WHD_eIF2D"/>
    <property type="match status" value="1"/>
</dbReference>
<reference evidence="9" key="1">
    <citation type="submission" date="2021-10" db="EMBL/GenBank/DDBJ databases">
        <title>De novo Genome Assembly of Clathrus columnatus (Basidiomycota, Fungi) Using Illumina and Nanopore Sequence Data.</title>
        <authorList>
            <person name="Ogiso-Tanaka E."/>
            <person name="Itagaki H."/>
            <person name="Hosoya T."/>
            <person name="Hosaka K."/>
        </authorList>
    </citation>
    <scope>NUCLEOTIDE SEQUENCE</scope>
    <source>
        <strain evidence="9">MO-923</strain>
    </source>
</reference>
<dbReference type="InterPro" id="IPR036259">
    <property type="entry name" value="MFS_trans_sf"/>
</dbReference>
<comment type="caution">
    <text evidence="9">The sequence shown here is derived from an EMBL/GenBank/DDBJ whole genome shotgun (WGS) entry which is preliminary data.</text>
</comment>
<keyword evidence="5 7" id="KW-0472">Membrane</keyword>
<evidence type="ECO:0000256" key="4">
    <source>
        <dbReference type="ARBA" id="ARBA00022989"/>
    </source>
</evidence>
<dbReference type="Pfam" id="PF26291">
    <property type="entry name" value="SWIB_eIF2D"/>
    <property type="match status" value="1"/>
</dbReference>
<dbReference type="InterPro" id="IPR015947">
    <property type="entry name" value="PUA-like_sf"/>
</dbReference>
<dbReference type="Gene3D" id="1.20.1250.20">
    <property type="entry name" value="MFS general substrate transporter like domains"/>
    <property type="match status" value="2"/>
</dbReference>
<dbReference type="Pfam" id="PF00083">
    <property type="entry name" value="Sugar_tr"/>
    <property type="match status" value="1"/>
</dbReference>
<keyword evidence="3 7" id="KW-0812">Transmembrane</keyword>
<dbReference type="GO" id="GO:0003743">
    <property type="term" value="F:translation initiation factor activity"/>
    <property type="evidence" value="ECO:0007669"/>
    <property type="project" value="InterPro"/>
</dbReference>
<keyword evidence="2" id="KW-0963">Cytoplasm</keyword>
<keyword evidence="10" id="KW-1185">Reference proteome</keyword>